<accession>A0A1H0PT21</accession>
<reference evidence="1 2" key="1">
    <citation type="submission" date="2016-10" db="EMBL/GenBank/DDBJ databases">
        <authorList>
            <person name="de Groot N.N."/>
        </authorList>
    </citation>
    <scope>NUCLEOTIDE SEQUENCE [LARGE SCALE GENOMIC DNA]</scope>
    <source>
        <strain evidence="1 2">S137</strain>
    </source>
</reference>
<evidence type="ECO:0000313" key="1">
    <source>
        <dbReference type="EMBL" id="SDP08297.1"/>
    </source>
</evidence>
<gene>
    <name evidence="1" type="ORF">SAMN05216366_1067</name>
</gene>
<name>A0A1H0PT21_SELRU</name>
<evidence type="ECO:0000313" key="2">
    <source>
        <dbReference type="Proteomes" id="UP000182412"/>
    </source>
</evidence>
<sequence length="111" mass="12622">MILIFLRKSSDGRVVESCSQVVLLRNCVELLTGVLVAVEDLFFLVYRITEGIISIAEMADKTYQESMQIIVEAMLAAVQEEFHITDEQVEVFYEKFTSKLPDSMLRLLQAA</sequence>
<dbReference type="EMBL" id="FNJQ01000006">
    <property type="protein sequence ID" value="SDP08297.1"/>
    <property type="molecule type" value="Genomic_DNA"/>
</dbReference>
<proteinExistence type="predicted"/>
<dbReference type="Proteomes" id="UP000182412">
    <property type="component" value="Unassembled WGS sequence"/>
</dbReference>
<organism evidence="1 2">
    <name type="scientific">Selenomonas ruminantium</name>
    <dbReference type="NCBI Taxonomy" id="971"/>
    <lineage>
        <taxon>Bacteria</taxon>
        <taxon>Bacillati</taxon>
        <taxon>Bacillota</taxon>
        <taxon>Negativicutes</taxon>
        <taxon>Selenomonadales</taxon>
        <taxon>Selenomonadaceae</taxon>
        <taxon>Selenomonas</taxon>
    </lineage>
</organism>
<protein>
    <submittedName>
        <fullName evidence="1">Uncharacterized protein</fullName>
    </submittedName>
</protein>
<dbReference type="AlphaFoldDB" id="A0A1H0PT21"/>